<dbReference type="InterPro" id="IPR052052">
    <property type="entry name" value="Polysaccharide_Lyase_9"/>
</dbReference>
<feature type="chain" id="PRO_5046381874" description="Pel9A-like right handed beta-helix region domain-containing protein" evidence="9">
    <location>
        <begin position="22"/>
        <end position="392"/>
    </location>
</feature>
<comment type="cofactor">
    <cofactor evidence="1">
        <name>Ca(2+)</name>
        <dbReference type="ChEBI" id="CHEBI:29108"/>
    </cofactor>
</comment>
<evidence type="ECO:0000256" key="7">
    <source>
        <dbReference type="ARBA" id="ARBA00023239"/>
    </source>
</evidence>
<dbReference type="PANTHER" id="PTHR40088:SF1">
    <property type="entry name" value="PECTATE LYASE PEL9"/>
    <property type="match status" value="1"/>
</dbReference>
<evidence type="ECO:0000256" key="8">
    <source>
        <dbReference type="ARBA" id="ARBA00038263"/>
    </source>
</evidence>
<organism evidence="11 12">
    <name type="scientific">Paraconiothyrium brasiliense</name>
    <dbReference type="NCBI Taxonomy" id="300254"/>
    <lineage>
        <taxon>Eukaryota</taxon>
        <taxon>Fungi</taxon>
        <taxon>Dikarya</taxon>
        <taxon>Ascomycota</taxon>
        <taxon>Pezizomycotina</taxon>
        <taxon>Dothideomycetes</taxon>
        <taxon>Pleosporomycetidae</taxon>
        <taxon>Pleosporales</taxon>
        <taxon>Massarineae</taxon>
        <taxon>Didymosphaeriaceae</taxon>
        <taxon>Paraconiothyrium</taxon>
    </lineage>
</organism>
<dbReference type="Pfam" id="PF22842">
    <property type="entry name" value="Pel9A-like_beta_helix"/>
    <property type="match status" value="1"/>
</dbReference>
<proteinExistence type="inferred from homology"/>
<accession>A0ABR3QGZ0</accession>
<feature type="signal peptide" evidence="9">
    <location>
        <begin position="1"/>
        <end position="21"/>
    </location>
</feature>
<dbReference type="PANTHER" id="PTHR40088">
    <property type="entry name" value="PECTATE LYASE (EUROFUNG)"/>
    <property type="match status" value="1"/>
</dbReference>
<protein>
    <recommendedName>
        <fullName evidence="10">Pel9A-like right handed beta-helix region domain-containing protein</fullName>
    </recommendedName>
</protein>
<dbReference type="InterPro" id="IPR053868">
    <property type="entry name" value="Pel9A-like_beta_helix"/>
</dbReference>
<evidence type="ECO:0000259" key="10">
    <source>
        <dbReference type="Pfam" id="PF22842"/>
    </source>
</evidence>
<evidence type="ECO:0000256" key="9">
    <source>
        <dbReference type="SAM" id="SignalP"/>
    </source>
</evidence>
<evidence type="ECO:0000256" key="2">
    <source>
        <dbReference type="ARBA" id="ARBA00004613"/>
    </source>
</evidence>
<dbReference type="InterPro" id="IPR011050">
    <property type="entry name" value="Pectin_lyase_fold/virulence"/>
</dbReference>
<dbReference type="InterPro" id="IPR012334">
    <property type="entry name" value="Pectin_lyas_fold"/>
</dbReference>
<evidence type="ECO:0000256" key="6">
    <source>
        <dbReference type="ARBA" id="ARBA00022837"/>
    </source>
</evidence>
<dbReference type="SUPFAM" id="SSF51126">
    <property type="entry name" value="Pectin lyase-like"/>
    <property type="match status" value="1"/>
</dbReference>
<dbReference type="EMBL" id="JAKJXO020000026">
    <property type="protein sequence ID" value="KAL1591444.1"/>
    <property type="molecule type" value="Genomic_DNA"/>
</dbReference>
<dbReference type="Pfam" id="PF14592">
    <property type="entry name" value="Chondroitinas_B"/>
    <property type="match status" value="1"/>
</dbReference>
<evidence type="ECO:0000256" key="3">
    <source>
        <dbReference type="ARBA" id="ARBA00022525"/>
    </source>
</evidence>
<keyword evidence="6" id="KW-0106">Calcium</keyword>
<evidence type="ECO:0000313" key="12">
    <source>
        <dbReference type="Proteomes" id="UP001521785"/>
    </source>
</evidence>
<keyword evidence="12" id="KW-1185">Reference proteome</keyword>
<evidence type="ECO:0000256" key="5">
    <source>
        <dbReference type="ARBA" id="ARBA00022729"/>
    </source>
</evidence>
<name>A0ABR3QGZ0_9PLEO</name>
<evidence type="ECO:0000256" key="1">
    <source>
        <dbReference type="ARBA" id="ARBA00001913"/>
    </source>
</evidence>
<keyword evidence="5 9" id="KW-0732">Signal</keyword>
<comment type="subcellular location">
    <subcellularLocation>
        <location evidence="2">Secreted</location>
    </subcellularLocation>
</comment>
<dbReference type="Gene3D" id="2.160.20.10">
    <property type="entry name" value="Single-stranded right-handed beta-helix, Pectin lyase-like"/>
    <property type="match status" value="1"/>
</dbReference>
<keyword evidence="4" id="KW-0479">Metal-binding</keyword>
<comment type="similarity">
    <text evidence="8">Belongs to the polysaccharide lyase 9 family.</text>
</comment>
<sequence>MLRKHNVALVLACALSGFSHAKELYVSPTGTGTGTSTSPYGSIQSAVNAAVAGDVIYLRAGTYKPTTNIQFKTNGTRTSPITVRSYQIEKVIIDGEDLPGTPYGLDESLPNKERGIFHIQYANYWKFYNLELINGPYGIYARDASHNYYELITTHDNYETGFQLEGASSNNTVLYLDSYRNRDPRKNGESADGFACKSGTGEGNVLRNARLWDNVDDGLDLFMFGSPVTLEEVYAWGNGFNRWGFSDFNGDGNGFKLGITDNPPANHIVRNSIAFANAKKGFIDNGNPGSLTVERNTAWSNGDTGFNFRSSSSSLTSNIAAVNVGSAQVALVSTVKASSNSWQSGTWSNSSFVSVDPSTLKKARTSDGRVPASDFLIPNSGEAIGATTKADI</sequence>
<dbReference type="Proteomes" id="UP001521785">
    <property type="component" value="Unassembled WGS sequence"/>
</dbReference>
<comment type="caution">
    <text evidence="11">The sequence shown here is derived from an EMBL/GenBank/DDBJ whole genome shotgun (WGS) entry which is preliminary data.</text>
</comment>
<keyword evidence="7" id="KW-0456">Lyase</keyword>
<feature type="domain" description="Pel9A-like right handed beta-helix region" evidence="10">
    <location>
        <begin position="142"/>
        <end position="323"/>
    </location>
</feature>
<reference evidence="11 12" key="1">
    <citation type="submission" date="2024-02" db="EMBL/GenBank/DDBJ databases">
        <title>De novo assembly and annotation of 12 fungi associated with fruit tree decline syndrome in Ontario, Canada.</title>
        <authorList>
            <person name="Sulman M."/>
            <person name="Ellouze W."/>
            <person name="Ilyukhin E."/>
        </authorList>
    </citation>
    <scope>NUCLEOTIDE SEQUENCE [LARGE SCALE GENOMIC DNA]</scope>
    <source>
        <strain evidence="11 12">M42-189</strain>
    </source>
</reference>
<evidence type="ECO:0000313" key="11">
    <source>
        <dbReference type="EMBL" id="KAL1591444.1"/>
    </source>
</evidence>
<dbReference type="InterPro" id="IPR039513">
    <property type="entry name" value="PL-6"/>
</dbReference>
<evidence type="ECO:0000256" key="4">
    <source>
        <dbReference type="ARBA" id="ARBA00022723"/>
    </source>
</evidence>
<keyword evidence="3" id="KW-0964">Secreted</keyword>
<gene>
    <name evidence="11" type="ORF">SLS60_011943</name>
</gene>